<sequence>MSAADRAATLIAEMSALHDAGNYSLVEVTRPWSKFNPTISGEFAEPKALSWYLKREFEGLLSRGAEIRISESRRRRDLFDPELFESLSEDAWDLRKKKLFLFTAERIELSLNRLHHYTSTPATGFQRYILFTNYRMHVDAFLSLYPNCVKPTNPGAQMAAYHHVLPDNAGITLINIGVGPANAKTITDHVAVLRPDLMMMVGHCGGLRNHQDIGDYVLASSYMRADRVMEEVLPNEIPVIPNFLINSYLRRELADRSIPYRMGTVYTTDNRNWEFNQRRTIDAMKMSRSIAVDMESATIAANGYRYRIPHATLLCVSDKPLHGRPKLSGEAQAFYANSKEKHLEIAIRTVEAIRSEYPQGLPNDDVRSFDEPLLGSSGND</sequence>
<dbReference type="EMBL" id="CP002959">
    <property type="protein sequence ID" value="AFM13899.1"/>
    <property type="molecule type" value="Genomic_DNA"/>
</dbReference>
<dbReference type="Gene3D" id="3.40.50.1580">
    <property type="entry name" value="Nucleoside phosphorylase domain"/>
    <property type="match status" value="1"/>
</dbReference>
<dbReference type="GO" id="GO:0005829">
    <property type="term" value="C:cytosol"/>
    <property type="evidence" value="ECO:0007669"/>
    <property type="project" value="TreeGrafter"/>
</dbReference>
<dbReference type="InterPro" id="IPR047039">
    <property type="entry name" value="AMN_phosphorylase"/>
</dbReference>
<dbReference type="InterPro" id="IPR000845">
    <property type="entry name" value="Nucleoside_phosphorylase_d"/>
</dbReference>
<accession>I4B9E2</accession>
<proteinExistence type="predicted"/>
<reference evidence="3 4" key="1">
    <citation type="submission" date="2012-06" db="EMBL/GenBank/DDBJ databases">
        <title>The complete chromosome of genome of Turneriella parva DSM 21527.</title>
        <authorList>
            <consortium name="US DOE Joint Genome Institute (JGI-PGF)"/>
            <person name="Lucas S."/>
            <person name="Han J."/>
            <person name="Lapidus A."/>
            <person name="Bruce D."/>
            <person name="Goodwin L."/>
            <person name="Pitluck S."/>
            <person name="Peters L."/>
            <person name="Kyrpides N."/>
            <person name="Mavromatis K."/>
            <person name="Ivanova N."/>
            <person name="Mikhailova N."/>
            <person name="Chertkov O."/>
            <person name="Detter J.C."/>
            <person name="Tapia R."/>
            <person name="Han C."/>
            <person name="Land M."/>
            <person name="Hauser L."/>
            <person name="Markowitz V."/>
            <person name="Cheng J.-F."/>
            <person name="Hugenholtz P."/>
            <person name="Woyke T."/>
            <person name="Wu D."/>
            <person name="Gronow S."/>
            <person name="Wellnitz S."/>
            <person name="Brambilla E."/>
            <person name="Klenk H.-P."/>
            <person name="Eisen J.A."/>
        </authorList>
    </citation>
    <scope>NUCLEOTIDE SEQUENCE [LARGE SCALE GENOMIC DNA]</scope>
    <source>
        <strain evidence="4">ATCC BAA-1111 / DSM 21527 / NCTC 11395 / H</strain>
    </source>
</reference>
<dbReference type="RefSeq" id="WP_014804399.1">
    <property type="nucleotide sequence ID" value="NC_018020.1"/>
</dbReference>
<evidence type="ECO:0000313" key="3">
    <source>
        <dbReference type="EMBL" id="AFM13899.1"/>
    </source>
</evidence>
<feature type="domain" description="Nucleoside phosphorylase" evidence="2">
    <location>
        <begin position="161"/>
        <end position="350"/>
    </location>
</feature>
<dbReference type="STRING" id="869212.Turpa_3260"/>
<protein>
    <submittedName>
        <fullName evidence="3">Purine or other phosphorylase family 1</fullName>
    </submittedName>
</protein>
<gene>
    <name evidence="3" type="ordered locus">Turpa_3260</name>
</gene>
<name>I4B9E2_TURPD</name>
<dbReference type="AlphaFoldDB" id="I4B9E2"/>
<dbReference type="Pfam" id="PF01048">
    <property type="entry name" value="PNP_UDP_1"/>
    <property type="match status" value="1"/>
</dbReference>
<evidence type="ECO:0000256" key="1">
    <source>
        <dbReference type="SAM" id="MobiDB-lite"/>
    </source>
</evidence>
<dbReference type="CDD" id="cd17762">
    <property type="entry name" value="AMN"/>
    <property type="match status" value="1"/>
</dbReference>
<dbReference type="PANTHER" id="PTHR43691">
    <property type="entry name" value="URIDINE PHOSPHORYLASE"/>
    <property type="match status" value="1"/>
</dbReference>
<evidence type="ECO:0000259" key="2">
    <source>
        <dbReference type="Pfam" id="PF01048"/>
    </source>
</evidence>
<dbReference type="OrthoDB" id="7945729at2"/>
<dbReference type="GO" id="GO:0009116">
    <property type="term" value="P:nucleoside metabolic process"/>
    <property type="evidence" value="ECO:0007669"/>
    <property type="project" value="InterPro"/>
</dbReference>
<feature type="region of interest" description="Disordered" evidence="1">
    <location>
        <begin position="360"/>
        <end position="380"/>
    </location>
</feature>
<keyword evidence="4" id="KW-1185">Reference proteome</keyword>
<dbReference type="PATRIC" id="fig|869212.3.peg.3297"/>
<dbReference type="KEGG" id="tpx:Turpa_3260"/>
<organism evidence="3 4">
    <name type="scientific">Turneriella parva (strain ATCC BAA-1111 / DSM 21527 / NCTC 11395 / H)</name>
    <name type="common">Leptospira parva</name>
    <dbReference type="NCBI Taxonomy" id="869212"/>
    <lineage>
        <taxon>Bacteria</taxon>
        <taxon>Pseudomonadati</taxon>
        <taxon>Spirochaetota</taxon>
        <taxon>Spirochaetia</taxon>
        <taxon>Leptospirales</taxon>
        <taxon>Leptospiraceae</taxon>
        <taxon>Turneriella</taxon>
    </lineage>
</organism>
<dbReference type="HOGENOM" id="CLU_727497_0_0_12"/>
<dbReference type="SUPFAM" id="SSF53167">
    <property type="entry name" value="Purine and uridine phosphorylases"/>
    <property type="match status" value="1"/>
</dbReference>
<dbReference type="PANTHER" id="PTHR43691:SF6">
    <property type="entry name" value="AMP NUCLEOSIDASE"/>
    <property type="match status" value="1"/>
</dbReference>
<dbReference type="Proteomes" id="UP000006048">
    <property type="component" value="Chromosome"/>
</dbReference>
<evidence type="ECO:0000313" key="4">
    <source>
        <dbReference type="Proteomes" id="UP000006048"/>
    </source>
</evidence>
<dbReference type="InterPro" id="IPR035994">
    <property type="entry name" value="Nucleoside_phosphorylase_sf"/>
</dbReference>
<dbReference type="GO" id="GO:0008714">
    <property type="term" value="F:AMP nucleosidase activity"/>
    <property type="evidence" value="ECO:0007669"/>
    <property type="project" value="InterPro"/>
</dbReference>